<feature type="binding site" evidence="3">
    <location>
        <position position="291"/>
    </location>
    <ligand>
        <name>CTP</name>
        <dbReference type="ChEBI" id="CHEBI:37563"/>
    </ligand>
</feature>
<dbReference type="InterPro" id="IPR035929">
    <property type="entry name" value="CoaB-like_sf"/>
</dbReference>
<dbReference type="STRING" id="36870.gene:10368903"/>
<comment type="cofactor">
    <cofactor evidence="3">
        <name>FMN</name>
        <dbReference type="ChEBI" id="CHEBI:58210"/>
    </cofactor>
    <text evidence="3">Binds 1 FMN per subunit.</text>
</comment>
<evidence type="ECO:0000259" key="5">
    <source>
        <dbReference type="Pfam" id="PF02441"/>
    </source>
</evidence>
<dbReference type="EMBL" id="BA000021">
    <property type="protein sequence ID" value="BAC24548.1"/>
    <property type="molecule type" value="Genomic_DNA"/>
</dbReference>
<evidence type="ECO:0000313" key="7">
    <source>
        <dbReference type="EMBL" id="BAC24548.1"/>
    </source>
</evidence>
<evidence type="ECO:0000313" key="8">
    <source>
        <dbReference type="Proteomes" id="UP000000562"/>
    </source>
</evidence>
<dbReference type="eggNOG" id="COG0452">
    <property type="taxonomic scope" value="Bacteria"/>
</dbReference>
<dbReference type="NCBIfam" id="TIGR00521">
    <property type="entry name" value="coaBC_dfp"/>
    <property type="match status" value="1"/>
</dbReference>
<dbReference type="EC" id="4.1.1.36" evidence="3"/>
<dbReference type="KEGG" id="wbr:dfp"/>
<evidence type="ECO:0000256" key="3">
    <source>
        <dbReference type="HAMAP-Rule" id="MF_02225"/>
    </source>
</evidence>
<keyword evidence="3 4" id="KW-0285">Flavoprotein</keyword>
<feature type="region of interest" description="Phosphopantothenoylcysteine decarboxylase" evidence="3">
    <location>
        <begin position="1"/>
        <end position="191"/>
    </location>
</feature>
<dbReference type="InterPro" id="IPR036551">
    <property type="entry name" value="Flavin_trans-like"/>
</dbReference>
<comment type="similarity">
    <text evidence="3 4">In the C-terminal section; belongs to the PPC synthetase family.</text>
</comment>
<feature type="binding site" evidence="3">
    <location>
        <position position="281"/>
    </location>
    <ligand>
        <name>CTP</name>
        <dbReference type="ChEBI" id="CHEBI:37563"/>
    </ligand>
</feature>
<comment type="cofactor">
    <cofactor evidence="3">
        <name>Mg(2+)</name>
        <dbReference type="ChEBI" id="CHEBI:18420"/>
    </cofactor>
</comment>
<feature type="binding site" evidence="3">
    <location>
        <position position="327"/>
    </location>
    <ligand>
        <name>CTP</name>
        <dbReference type="ChEBI" id="CHEBI:37563"/>
    </ligand>
</feature>
<organism evidence="7 8">
    <name type="scientific">Wigglesworthia glossinidia brevipalpis</name>
    <dbReference type="NCBI Taxonomy" id="36870"/>
    <lineage>
        <taxon>Bacteria</taxon>
        <taxon>Pseudomonadati</taxon>
        <taxon>Pseudomonadota</taxon>
        <taxon>Gammaproteobacteria</taxon>
        <taxon>Enterobacterales</taxon>
        <taxon>Erwiniaceae</taxon>
        <taxon>Wigglesworthia</taxon>
    </lineage>
</organism>
<comment type="catalytic activity">
    <reaction evidence="3 4">
        <text>(R)-4'-phosphopantothenate + L-cysteine + CTP = N-[(R)-4-phosphopantothenoyl]-L-cysteine + CMP + diphosphate + H(+)</text>
        <dbReference type="Rhea" id="RHEA:19397"/>
        <dbReference type="ChEBI" id="CHEBI:10986"/>
        <dbReference type="ChEBI" id="CHEBI:15378"/>
        <dbReference type="ChEBI" id="CHEBI:33019"/>
        <dbReference type="ChEBI" id="CHEBI:35235"/>
        <dbReference type="ChEBI" id="CHEBI:37563"/>
        <dbReference type="ChEBI" id="CHEBI:59458"/>
        <dbReference type="ChEBI" id="CHEBI:60377"/>
        <dbReference type="EC" id="6.3.2.5"/>
    </reaction>
</comment>
<keyword evidence="3" id="KW-0460">Magnesium</keyword>
<keyword evidence="3 4" id="KW-0436">Ligase</keyword>
<dbReference type="GO" id="GO:0004633">
    <property type="term" value="F:phosphopantothenoylcysteine decarboxylase activity"/>
    <property type="evidence" value="ECO:0007669"/>
    <property type="project" value="UniProtKB-UniRule"/>
</dbReference>
<comment type="caution">
    <text evidence="3">Lacks conserved residue(s) required for the propagation of feature annotation.</text>
</comment>
<comment type="pathway">
    <text evidence="3 4">Cofactor biosynthesis; coenzyme A biosynthesis; CoA from (R)-pantothenate: step 2/5.</text>
</comment>
<dbReference type="Pfam" id="PF02441">
    <property type="entry name" value="Flavoprotein"/>
    <property type="match status" value="1"/>
</dbReference>
<comment type="catalytic activity">
    <reaction evidence="3 4">
        <text>N-[(R)-4-phosphopantothenoyl]-L-cysteine + H(+) = (R)-4'-phosphopantetheine + CO2</text>
        <dbReference type="Rhea" id="RHEA:16793"/>
        <dbReference type="ChEBI" id="CHEBI:15378"/>
        <dbReference type="ChEBI" id="CHEBI:16526"/>
        <dbReference type="ChEBI" id="CHEBI:59458"/>
        <dbReference type="ChEBI" id="CHEBI:61723"/>
        <dbReference type="EC" id="4.1.1.36"/>
    </reaction>
</comment>
<feature type="domain" description="Flavoprotein" evidence="5">
    <location>
        <begin position="7"/>
        <end position="177"/>
    </location>
</feature>
<dbReference type="AlphaFoldDB" id="Q8D2F2"/>
<dbReference type="SUPFAM" id="SSF102645">
    <property type="entry name" value="CoaB-like"/>
    <property type="match status" value="1"/>
</dbReference>
<dbReference type="Gene3D" id="3.40.50.10300">
    <property type="entry name" value="CoaB-like"/>
    <property type="match status" value="1"/>
</dbReference>
<dbReference type="GO" id="GO:0010181">
    <property type="term" value="F:FMN binding"/>
    <property type="evidence" value="ECO:0007669"/>
    <property type="project" value="UniProtKB-UniRule"/>
</dbReference>
<keyword evidence="8" id="KW-1185">Reference proteome</keyword>
<gene>
    <name evidence="7" type="primary">dfp</name>
    <name evidence="3" type="synonym">coaBC</name>
</gene>
<comment type="function">
    <text evidence="4">Catalyzes two steps in the biosynthesis of coenzyme A. In the first step cysteine is conjugated to 4'-phosphopantothenate to form 4-phosphopantothenoylcysteine, in the latter compound is decarboxylated to form 4'-phosphopantotheine.</text>
</comment>
<dbReference type="InterPro" id="IPR003382">
    <property type="entry name" value="Flavoprotein"/>
</dbReference>
<feature type="binding site" evidence="3">
    <location>
        <begin position="308"/>
        <end position="311"/>
    </location>
    <ligand>
        <name>CTP</name>
        <dbReference type="ChEBI" id="CHEBI:37563"/>
    </ligand>
</feature>
<dbReference type="GO" id="GO:0004632">
    <property type="term" value="F:phosphopantothenate--cysteine ligase activity"/>
    <property type="evidence" value="ECO:0007669"/>
    <property type="project" value="UniProtKB-UniRule"/>
</dbReference>
<dbReference type="HAMAP" id="MF_02225">
    <property type="entry name" value="CoaBC"/>
    <property type="match status" value="1"/>
</dbReference>
<evidence type="ECO:0000256" key="1">
    <source>
        <dbReference type="ARBA" id="ARBA00022793"/>
    </source>
</evidence>
<dbReference type="PANTHER" id="PTHR14359:SF6">
    <property type="entry name" value="PHOSPHOPANTOTHENOYLCYSTEINE DECARBOXYLASE"/>
    <property type="match status" value="1"/>
</dbReference>
<comment type="similarity">
    <text evidence="3 4">In the N-terminal section; belongs to the HFCD (homo-oligomeric flavin containing Cys decarboxylase) superfamily.</text>
</comment>
<feature type="region of interest" description="Phosphopantothenate--cysteine ligase" evidence="3">
    <location>
        <begin position="192"/>
        <end position="404"/>
    </location>
</feature>
<dbReference type="SUPFAM" id="SSF52507">
    <property type="entry name" value="Homo-oligomeric flavin-containing Cys decarboxylases, HFCD"/>
    <property type="match status" value="1"/>
</dbReference>
<sequence length="404" mass="44917">MKELFNKNILLGISGSIAAYKSLELIQQLKKKGAIVRVVMTKSAQAFVTPLSLKIISGHQVFIDSDFLYNKMIDHIKISKWPDIIVLAPATANLLAKLSSGITNDLLSAICLATSSPIAISPVMNKNMYLAPSTQDNLKKLNNRGVIFWGPDYGNQICGDKGFGRMIKISKLVKLITNYFKSGFNNVKNLKIMVTAGPTIELIDPVRFISNYSSGKMGFAIVKAAIDVGYQVTLISGPVKISTPDGIFKKINIKSAIEMKDAVMSLVKNQDIFICCAAITDYRLEKISRKKIKKQKNNKLCLKLVKNPDIISEVASLKKNRPYIVGFSADTEKIGKYAKEKRIKKNIDLICANDVSKPNQGFNSNYNALHLFWKTGSMMLSINNKLSLAKKLLHQIIIFYEKKS</sequence>
<name>Q8D2F2_WIGBR</name>
<feature type="binding site" evidence="3">
    <location>
        <position position="345"/>
    </location>
    <ligand>
        <name>CTP</name>
        <dbReference type="ChEBI" id="CHEBI:37563"/>
    </ligand>
</feature>
<feature type="domain" description="DNA/pantothenate metabolism flavoprotein C-terminal" evidence="6">
    <location>
        <begin position="188"/>
        <end position="397"/>
    </location>
</feature>
<dbReference type="Proteomes" id="UP000000562">
    <property type="component" value="Chromosome"/>
</dbReference>
<keyword evidence="3" id="KW-0511">Multifunctional enzyme</keyword>
<dbReference type="InterPro" id="IPR005252">
    <property type="entry name" value="CoaBC"/>
</dbReference>
<feature type="binding site" evidence="3">
    <location>
        <position position="341"/>
    </location>
    <ligand>
        <name>CTP</name>
        <dbReference type="ChEBI" id="CHEBI:37563"/>
    </ligand>
</feature>
<dbReference type="GO" id="GO:0015941">
    <property type="term" value="P:pantothenate catabolic process"/>
    <property type="evidence" value="ECO:0007669"/>
    <property type="project" value="InterPro"/>
</dbReference>
<keyword evidence="3" id="KW-0479">Metal-binding</keyword>
<dbReference type="GO" id="GO:0071513">
    <property type="term" value="C:phosphopantothenoylcysteine decarboxylase complex"/>
    <property type="evidence" value="ECO:0007669"/>
    <property type="project" value="TreeGrafter"/>
</dbReference>
<protein>
    <recommendedName>
        <fullName evidence="3">Coenzyme A biosynthesis bifunctional protein CoaBC</fullName>
    </recommendedName>
    <alternativeName>
        <fullName evidence="3">DNA/pantothenate metabolism flavoprotein</fullName>
    </alternativeName>
    <alternativeName>
        <fullName evidence="3">Phosphopantothenoylcysteine synthetase/decarboxylase</fullName>
        <shortName evidence="3">PPCS-PPCDC</shortName>
    </alternativeName>
    <domain>
        <recommendedName>
            <fullName evidence="3">Phosphopantothenoylcysteine decarboxylase</fullName>
            <shortName evidence="3">PPC decarboxylase</shortName>
            <shortName evidence="3">PPC-DC</shortName>
            <ecNumber evidence="3">4.1.1.36</ecNumber>
        </recommendedName>
        <alternativeName>
            <fullName evidence="3">CoaC</fullName>
        </alternativeName>
    </domain>
    <domain>
        <recommendedName>
            <fullName evidence="3">Phosphopantothenate--cysteine ligase</fullName>
            <ecNumber evidence="3">6.3.2.5</ecNumber>
        </recommendedName>
        <alternativeName>
            <fullName evidence="3">CoaB</fullName>
        </alternativeName>
        <alternativeName>
            <fullName evidence="3">Phosphopantothenoylcysteine synthetase</fullName>
            <shortName evidence="3">PPC synthetase</shortName>
            <shortName evidence="3">PPC-S</shortName>
        </alternativeName>
    </domain>
</protein>
<dbReference type="Gene3D" id="3.40.50.1950">
    <property type="entry name" value="Flavin prenyltransferase-like"/>
    <property type="match status" value="1"/>
</dbReference>
<evidence type="ECO:0000259" key="6">
    <source>
        <dbReference type="Pfam" id="PF04127"/>
    </source>
</evidence>
<keyword evidence="3 4" id="KW-0288">FMN</keyword>
<comment type="pathway">
    <text evidence="3 4">Cofactor biosynthesis; coenzyme A biosynthesis; CoA from (R)-pantothenate: step 3/5.</text>
</comment>
<dbReference type="HOGENOM" id="CLU_033319_0_3_6"/>
<dbReference type="OrthoDB" id="9802554at2"/>
<dbReference type="EC" id="6.3.2.5" evidence="3"/>
<proteinExistence type="inferred from homology"/>
<evidence type="ECO:0000256" key="2">
    <source>
        <dbReference type="ARBA" id="ARBA00023239"/>
    </source>
</evidence>
<accession>Q8D2F2</accession>
<dbReference type="Pfam" id="PF04127">
    <property type="entry name" value="DFP"/>
    <property type="match status" value="1"/>
</dbReference>
<dbReference type="UniPathway" id="UPA00241">
    <property type="reaction ID" value="UER00353"/>
</dbReference>
<dbReference type="InterPro" id="IPR007085">
    <property type="entry name" value="DNA/pantothenate-metab_flavo_C"/>
</dbReference>
<feature type="active site" description="Proton donor" evidence="3">
    <location>
        <position position="158"/>
    </location>
</feature>
<keyword evidence="2 3" id="KW-0456">Lyase</keyword>
<dbReference type="GO" id="GO:0046872">
    <property type="term" value="F:metal ion binding"/>
    <property type="evidence" value="ECO:0007669"/>
    <property type="project" value="UniProtKB-KW"/>
</dbReference>
<dbReference type="GO" id="GO:0015937">
    <property type="term" value="P:coenzyme A biosynthetic process"/>
    <property type="evidence" value="ECO:0007669"/>
    <property type="project" value="UniProtKB-UniRule"/>
</dbReference>
<comment type="function">
    <text evidence="3">Catalyzes two sequential steps in the biosynthesis of coenzyme A. In the first step cysteine is conjugated to 4'-phosphopantothenate to form 4-phosphopantothenoylcysteine. In the second step the latter compound is decarboxylated to form 4'-phosphopantotheine.</text>
</comment>
<reference evidence="7 8" key="1">
    <citation type="journal article" date="2002" name="Nat. Genet.">
        <title>Genome sequence of the endocellular obligate symbiont of tsetse flies, Wigglesworthia glossinidia.</title>
        <authorList>
            <person name="Akman L."/>
            <person name="Yamashita A."/>
            <person name="Watanabe H."/>
            <person name="Oshima K."/>
            <person name="Shiba T."/>
            <person name="Hattori M."/>
            <person name="Aksoy S."/>
        </authorList>
    </citation>
    <scope>NUCLEOTIDE SEQUENCE [LARGE SCALE GENOMIC DNA]</scope>
</reference>
<dbReference type="PANTHER" id="PTHR14359">
    <property type="entry name" value="HOMO-OLIGOMERIC FLAVIN CONTAINING CYS DECARBOXYLASE FAMILY"/>
    <property type="match status" value="1"/>
</dbReference>
<evidence type="ECO:0000256" key="4">
    <source>
        <dbReference type="RuleBase" id="RU364078"/>
    </source>
</evidence>
<keyword evidence="1 3" id="KW-0210">Decarboxylase</keyword>